<name>A0A0B2VNT5_TOXCA</name>
<protein>
    <submittedName>
        <fullName evidence="2">Uncharacterized protein</fullName>
    </submittedName>
</protein>
<dbReference type="EMBL" id="JPKZ01000845">
    <property type="protein sequence ID" value="KHN85176.1"/>
    <property type="molecule type" value="Genomic_DNA"/>
</dbReference>
<feature type="signal peptide" evidence="1">
    <location>
        <begin position="1"/>
        <end position="15"/>
    </location>
</feature>
<gene>
    <name evidence="2" type="ORF">Tcan_00352</name>
</gene>
<organism evidence="2 3">
    <name type="scientific">Toxocara canis</name>
    <name type="common">Canine roundworm</name>
    <dbReference type="NCBI Taxonomy" id="6265"/>
    <lineage>
        <taxon>Eukaryota</taxon>
        <taxon>Metazoa</taxon>
        <taxon>Ecdysozoa</taxon>
        <taxon>Nematoda</taxon>
        <taxon>Chromadorea</taxon>
        <taxon>Rhabditida</taxon>
        <taxon>Spirurina</taxon>
        <taxon>Ascaridomorpha</taxon>
        <taxon>Ascaridoidea</taxon>
        <taxon>Toxocaridae</taxon>
        <taxon>Toxocara</taxon>
    </lineage>
</organism>
<feature type="chain" id="PRO_5012745863" evidence="1">
    <location>
        <begin position="16"/>
        <end position="117"/>
    </location>
</feature>
<dbReference type="STRING" id="6265.A0A0B2VNT5"/>
<accession>A0A0B2VNT5</accession>
<feature type="non-terminal residue" evidence="2">
    <location>
        <position position="117"/>
    </location>
</feature>
<reference evidence="2 3" key="1">
    <citation type="submission" date="2014-11" db="EMBL/GenBank/DDBJ databases">
        <title>Genetic blueprint of the zoonotic pathogen Toxocara canis.</title>
        <authorList>
            <person name="Zhu X.-Q."/>
            <person name="Korhonen P.K."/>
            <person name="Cai H."/>
            <person name="Young N.D."/>
            <person name="Nejsum P."/>
            <person name="von Samson-Himmelstjerna G."/>
            <person name="Boag P.R."/>
            <person name="Tan P."/>
            <person name="Li Q."/>
            <person name="Min J."/>
            <person name="Yang Y."/>
            <person name="Wang X."/>
            <person name="Fang X."/>
            <person name="Hall R.S."/>
            <person name="Hofmann A."/>
            <person name="Sternberg P.W."/>
            <person name="Jex A.R."/>
            <person name="Gasser R.B."/>
        </authorList>
    </citation>
    <scope>NUCLEOTIDE SEQUENCE [LARGE SCALE GENOMIC DNA]</scope>
    <source>
        <strain evidence="2">PN_DK_2014</strain>
    </source>
</reference>
<dbReference type="AlphaFoldDB" id="A0A0B2VNT5"/>
<evidence type="ECO:0000256" key="1">
    <source>
        <dbReference type="SAM" id="SignalP"/>
    </source>
</evidence>
<comment type="caution">
    <text evidence="2">The sequence shown here is derived from an EMBL/GenBank/DDBJ whole genome shotgun (WGS) entry which is preliminary data.</text>
</comment>
<evidence type="ECO:0000313" key="2">
    <source>
        <dbReference type="EMBL" id="KHN85176.1"/>
    </source>
</evidence>
<sequence>MFSLLHVCIYSFFLCIDFGPFRICSVLNEFALVLRNATIQLRDETLLDVDKHSGVVFLARAIVDDDLEMRHKHFNVSVSDGMFTAYTKLAVGIVASTARRSLPQFDQAFRQMLAKTG</sequence>
<evidence type="ECO:0000313" key="3">
    <source>
        <dbReference type="Proteomes" id="UP000031036"/>
    </source>
</evidence>
<dbReference type="Proteomes" id="UP000031036">
    <property type="component" value="Unassembled WGS sequence"/>
</dbReference>
<keyword evidence="1" id="KW-0732">Signal</keyword>
<dbReference type="OrthoDB" id="5855789at2759"/>
<keyword evidence="3" id="KW-1185">Reference proteome</keyword>
<proteinExistence type="predicted"/>